<dbReference type="InterPro" id="IPR007720">
    <property type="entry name" value="PigQ/GPI1"/>
</dbReference>
<sequence length="1515" mass="164677">MNVSSYPFRLFVPVEFLSSSPGWITGWVLGESTAIVAALLPPLPFHIAARLFADAQKRISSAPSLARREVVDAREADNAESEARDEAGDERGDTDAAGSEDQDGRGERPVKSERPCGPAGAPQRAKFSNSWIHRNWRDGQERPDSKGVRVSPPLRILGWWRGRDDAAVPGGAGPPGRPVSLDSFSPAGPSCRLLGRSSLSEKHRDLSTDAFLQDVSQPSPSGAPSEASPRAVGFAGEKNAFWIEVSIHSQTGLPVPFFARQDALPEAVSGSACGLLAPLPTESDPVAAAAPAQAPRPSTGLRRLRGFSRAAKASPAGPEKLPADPPFSRGEVPYGMCPLDRQGDWALKPVQIFLLRLPTHHGFTGEGVSAEERMNLASADSASGCFVKTQELIEALQRPLLWRETADFPREKGEAQRADSPEARGLSAGATETGDGATGSLRRNGRAGGDGLRQAKGRETDKGAKGAELSRPLRNGHKADAQRRRQRARSHAPHNGPVKEEKAEATAQKGNGDDAQQRTEETLEVVWLHLQGTAKVVASVSKTLTSWQHAERSRRSRFERQQRSKGQNGEDPEDTKSEAADEGSPSAYLFSLASSFFPQNLTPGCPTRGLRALQKRFSSLALFLVYFLFRFFELLWYHGVLVVYPGADRRLARARSQSPCDLEKLNGSGSGSTPNKRNEPQPFFWGTADHLLSSLSSLAACAPLLRRYMHSRERDMHAVSSHSREQRMDPGAKRSGGVVDHWKKPKTGVELSPRASGREHWDAASLPVSPEPSRCSCGEEICSGVDEKGAGGAEGPQGSLHGRKRSRAKDKRRDVSANESDTLDQSRGRERPSVCPRCEFFSLVSASEADRLLAAPSLACPIPKRLPWYLSVAPLRILGVVTAIGLDLLIGLFIPHLLAILVTGLVLPSSCRSCLPFSAFSPLAQSPPESGREICSAVDSSALLLEFDRGKADLYCPQLDPWESCLQPAWQSSCTYSFLRPLGPTATMLTDGGGTEVASDALRADLSSIPLCFSSAASCLLYGPPPSLFALFSRAYCFLHLRLLADHVRWLMDNPAGFKLNPNLGSILGSLILTTLHYWNEAASVLYDFFADLWGSNSGTLALPLALLLSLFSFLSGWLLPDNSRSLALLQKENGRRRPANLDVGDEDGCPGSLFRPLINLVSCSTFHIGVEFVTLAFGAVLSWRGPTRGWAWGGAFFFATAADLMLFSTAHVFYIYMVCAKLMETSCQCLCTLFTMFRGKKRNILRHRVDTLEFELDQLLMGCILFTIMSCLFPTVFVFYFSFAIIWLSILFVHSMLRLVALLVRRLPLSLLLLRLIYPGLFPGSISVRVLEDGCCTQAPRKQVADDETMGTRKSRNAKGGSSERSSTQVQNGQEGSSGKAATLAVDCSVELSQPHLEDSSGSELVPSVELPRHSVGSLQGKLNHSTDSHTPNGNLPCWSRPGPAPRCACQNRITYIELQTHPVSWGEILLPTFKEALTFVVLSAPSRCIRLKRVTARSANSFFVGMPGDPFAT</sequence>
<keyword evidence="2" id="KW-0472">Membrane</keyword>
<dbReference type="GO" id="GO:0016020">
    <property type="term" value="C:membrane"/>
    <property type="evidence" value="ECO:0007669"/>
    <property type="project" value="InterPro"/>
</dbReference>
<dbReference type="GeneID" id="13443916"/>
<feature type="compositionally biased region" description="Basic and acidic residues" evidence="1">
    <location>
        <begin position="549"/>
        <end position="562"/>
    </location>
</feature>
<feature type="compositionally biased region" description="Basic and acidic residues" evidence="1">
    <location>
        <begin position="715"/>
        <end position="732"/>
    </location>
</feature>
<evidence type="ECO:0000313" key="3">
    <source>
        <dbReference type="EMBL" id="CBZ52151.1"/>
    </source>
</evidence>
<feature type="region of interest" description="Disordered" evidence="1">
    <location>
        <begin position="548"/>
        <end position="582"/>
    </location>
</feature>
<proteinExistence type="predicted"/>
<dbReference type="EMBL" id="FR823388">
    <property type="protein sequence ID" value="CBZ52151.1"/>
    <property type="molecule type" value="Genomic_DNA"/>
</dbReference>
<dbReference type="Proteomes" id="UP000007494">
    <property type="component" value="Chromosome VIIa"/>
</dbReference>
<feature type="transmembrane region" description="Helical" evidence="2">
    <location>
        <begin position="877"/>
        <end position="907"/>
    </location>
</feature>
<dbReference type="GO" id="GO:0006506">
    <property type="term" value="P:GPI anchor biosynthetic process"/>
    <property type="evidence" value="ECO:0007669"/>
    <property type="project" value="InterPro"/>
</dbReference>
<dbReference type="GO" id="GO:0016740">
    <property type="term" value="F:transferase activity"/>
    <property type="evidence" value="ECO:0007669"/>
    <property type="project" value="UniProtKB-KW"/>
</dbReference>
<evidence type="ECO:0000256" key="1">
    <source>
        <dbReference type="SAM" id="MobiDB-lite"/>
    </source>
</evidence>
<feature type="region of interest" description="Disordered" evidence="1">
    <location>
        <begin position="409"/>
        <end position="518"/>
    </location>
</feature>
<evidence type="ECO:0000256" key="2">
    <source>
        <dbReference type="SAM" id="Phobius"/>
    </source>
</evidence>
<keyword evidence="4" id="KW-1185">Reference proteome</keyword>
<keyword evidence="3" id="KW-0808">Transferase</keyword>
<gene>
    <name evidence="3" type="ORF">NCLIV_019400</name>
</gene>
<dbReference type="PANTHER" id="PTHR21329">
    <property type="entry name" value="PHOSPHATIDYLINOSITOL N-ACETYLGLUCOSAMINYLTRANSFERASE SUBUNIT Q-RELATED"/>
    <property type="match status" value="1"/>
</dbReference>
<feature type="compositionally biased region" description="Low complexity" evidence="1">
    <location>
        <begin position="428"/>
        <end position="439"/>
    </location>
</feature>
<feature type="compositionally biased region" description="Basic and acidic residues" evidence="1">
    <location>
        <begin position="102"/>
        <end position="114"/>
    </location>
</feature>
<dbReference type="RefSeq" id="XP_003882183.1">
    <property type="nucleotide sequence ID" value="XM_003882134.1"/>
</dbReference>
<feature type="compositionally biased region" description="Basic and acidic residues" evidence="1">
    <location>
        <begin position="409"/>
        <end position="422"/>
    </location>
</feature>
<feature type="compositionally biased region" description="Basic residues" evidence="1">
    <location>
        <begin position="801"/>
        <end position="810"/>
    </location>
</feature>
<feature type="region of interest" description="Disordered" evidence="1">
    <location>
        <begin position="1417"/>
        <end position="1436"/>
    </location>
</feature>
<evidence type="ECO:0000313" key="4">
    <source>
        <dbReference type="Proteomes" id="UP000007494"/>
    </source>
</evidence>
<feature type="compositionally biased region" description="Basic and acidic residues" evidence="1">
    <location>
        <begin position="456"/>
        <end position="465"/>
    </location>
</feature>
<dbReference type="GO" id="GO:0005783">
    <property type="term" value="C:endoplasmic reticulum"/>
    <property type="evidence" value="ECO:0007669"/>
    <property type="project" value="TreeGrafter"/>
</dbReference>
<dbReference type="eggNOG" id="KOG1183">
    <property type="taxonomic scope" value="Eukaryota"/>
</dbReference>
<name>F0VEK7_NEOCL</name>
<feature type="transmembrane region" description="Helical" evidence="2">
    <location>
        <begin position="1190"/>
        <end position="1208"/>
    </location>
</feature>
<feature type="transmembrane region" description="Helical" evidence="2">
    <location>
        <begin position="1060"/>
        <end position="1079"/>
    </location>
</feature>
<feature type="region of interest" description="Disordered" evidence="1">
    <location>
        <begin position="655"/>
        <end position="680"/>
    </location>
</feature>
<protein>
    <submittedName>
        <fullName evidence="3">N-acetylglucosaminyl transferase component domain containing protein</fullName>
    </submittedName>
</protein>
<dbReference type="VEuPathDB" id="ToxoDB:NCLIV_019400"/>
<feature type="region of interest" description="Disordered" evidence="1">
    <location>
        <begin position="1343"/>
        <end position="1380"/>
    </location>
</feature>
<dbReference type="OMA" id="FTIMSCL"/>
<feature type="compositionally biased region" description="Basic and acidic residues" evidence="1">
    <location>
        <begin position="66"/>
        <end position="94"/>
    </location>
</feature>
<dbReference type="OrthoDB" id="70250at2759"/>
<keyword evidence="2" id="KW-1133">Transmembrane helix</keyword>
<feature type="compositionally biased region" description="Polar residues" evidence="1">
    <location>
        <begin position="1418"/>
        <end position="1435"/>
    </location>
</feature>
<accession>F0VEK7</accession>
<feature type="region of interest" description="Disordered" evidence="1">
    <location>
        <begin position="715"/>
        <end position="832"/>
    </location>
</feature>
<dbReference type="InParanoid" id="F0VEK7"/>
<reference evidence="4" key="1">
    <citation type="journal article" date="2012" name="PLoS Pathog.">
        <title>Comparative genomics of the apicomplexan parasites Toxoplasma gondii and Neospora caninum: Coccidia differing in host range and transmission strategy.</title>
        <authorList>
            <person name="Reid A.J."/>
            <person name="Vermont S.J."/>
            <person name="Cotton J.A."/>
            <person name="Harris D."/>
            <person name="Hill-Cawthorne G.A."/>
            <person name="Konen-Waisman S."/>
            <person name="Latham S.M."/>
            <person name="Mourier T."/>
            <person name="Norton R."/>
            <person name="Quail M.A."/>
            <person name="Sanders M."/>
            <person name="Shanmugam D."/>
            <person name="Sohal A."/>
            <person name="Wasmuth J.D."/>
            <person name="Brunk B."/>
            <person name="Grigg M.E."/>
            <person name="Howard J.C."/>
            <person name="Parkinson J."/>
            <person name="Roos D.S."/>
            <person name="Trees A.J."/>
            <person name="Berriman M."/>
            <person name="Pain A."/>
            <person name="Wastling J.M."/>
        </authorList>
    </citation>
    <scope>NUCLEOTIDE SEQUENCE [LARGE SCALE GENOMIC DNA]</scope>
    <source>
        <strain evidence="4">Liverpool</strain>
    </source>
</reference>
<organism evidence="3 4">
    <name type="scientific">Neospora caninum (strain Liverpool)</name>
    <dbReference type="NCBI Taxonomy" id="572307"/>
    <lineage>
        <taxon>Eukaryota</taxon>
        <taxon>Sar</taxon>
        <taxon>Alveolata</taxon>
        <taxon>Apicomplexa</taxon>
        <taxon>Conoidasida</taxon>
        <taxon>Coccidia</taxon>
        <taxon>Eucoccidiorida</taxon>
        <taxon>Eimeriorina</taxon>
        <taxon>Sarcocystidae</taxon>
        <taxon>Neospora</taxon>
    </lineage>
</organism>
<feature type="region of interest" description="Disordered" evidence="1">
    <location>
        <begin position="63"/>
        <end position="130"/>
    </location>
</feature>
<dbReference type="PANTHER" id="PTHR21329:SF3">
    <property type="entry name" value="PHOSPHATIDYLINOSITOL N-ACETYLGLUCOSAMINYLTRANSFERASE SUBUNIT Q"/>
    <property type="match status" value="1"/>
</dbReference>
<feature type="transmembrane region" description="Helical" evidence="2">
    <location>
        <begin position="1099"/>
        <end position="1120"/>
    </location>
</feature>
<dbReference type="Pfam" id="PF05024">
    <property type="entry name" value="Gpi1"/>
    <property type="match status" value="2"/>
</dbReference>
<keyword evidence="2" id="KW-0812">Transmembrane</keyword>
<feature type="compositionally biased region" description="Polar residues" evidence="1">
    <location>
        <begin position="1364"/>
        <end position="1378"/>
    </location>
</feature>